<proteinExistence type="predicted"/>
<protein>
    <recommendedName>
        <fullName evidence="4">PEP-CTERM protein-sorting domain-containing protein</fullName>
    </recommendedName>
</protein>
<name>A0A918TUV2_9BACT</name>
<keyword evidence="3" id="KW-1185">Reference proteome</keyword>
<dbReference type="RefSeq" id="WP_189571692.1">
    <property type="nucleotide sequence ID" value="NZ_BMXI01000014.1"/>
</dbReference>
<keyword evidence="1" id="KW-0732">Signal</keyword>
<evidence type="ECO:0000313" key="3">
    <source>
        <dbReference type="Proteomes" id="UP000644507"/>
    </source>
</evidence>
<evidence type="ECO:0008006" key="4">
    <source>
        <dbReference type="Google" id="ProtNLM"/>
    </source>
</evidence>
<reference evidence="2" key="2">
    <citation type="submission" date="2020-09" db="EMBL/GenBank/DDBJ databases">
        <authorList>
            <person name="Sun Q."/>
            <person name="Kim S."/>
        </authorList>
    </citation>
    <scope>NUCLEOTIDE SEQUENCE</scope>
    <source>
        <strain evidence="2">KCTC 12988</strain>
    </source>
</reference>
<sequence>MKHTFLTSTFVLVTSALSSHAALTISFPGNTSTDGWDQLVGSRLTGYGSYPGTSPWPAPVSPNVAGSTGDATFNKTSGGGYFATNSFYDGGNSGSLVVESSNPVANLATIVFQIDMGASSFASTPQLLVNGTDLYPADLSATYAGDYTYSFGGPATATNNFVFQWDLSGVTDPITSYQVQWETAPHSLIYELQVDSSDNFVAVIPEPSTALLTLFAGSALLRRRRTAR</sequence>
<feature type="signal peptide" evidence="1">
    <location>
        <begin position="1"/>
        <end position="21"/>
    </location>
</feature>
<dbReference type="InterPro" id="IPR013424">
    <property type="entry name" value="Ice-binding_C"/>
</dbReference>
<accession>A0A918TUV2</accession>
<evidence type="ECO:0000256" key="1">
    <source>
        <dbReference type="SAM" id="SignalP"/>
    </source>
</evidence>
<gene>
    <name evidence="2" type="ORF">GCM10007100_30410</name>
</gene>
<evidence type="ECO:0000313" key="2">
    <source>
        <dbReference type="EMBL" id="GHC61060.1"/>
    </source>
</evidence>
<organism evidence="2 3">
    <name type="scientific">Roseibacillus persicicus</name>
    <dbReference type="NCBI Taxonomy" id="454148"/>
    <lineage>
        <taxon>Bacteria</taxon>
        <taxon>Pseudomonadati</taxon>
        <taxon>Verrucomicrobiota</taxon>
        <taxon>Verrucomicrobiia</taxon>
        <taxon>Verrucomicrobiales</taxon>
        <taxon>Verrucomicrobiaceae</taxon>
        <taxon>Roseibacillus</taxon>
    </lineage>
</organism>
<dbReference type="NCBIfam" id="TIGR02595">
    <property type="entry name" value="PEP_CTERM"/>
    <property type="match status" value="1"/>
</dbReference>
<dbReference type="Proteomes" id="UP000644507">
    <property type="component" value="Unassembled WGS sequence"/>
</dbReference>
<dbReference type="EMBL" id="BMXI01000014">
    <property type="protein sequence ID" value="GHC61060.1"/>
    <property type="molecule type" value="Genomic_DNA"/>
</dbReference>
<feature type="chain" id="PRO_5037263885" description="PEP-CTERM protein-sorting domain-containing protein" evidence="1">
    <location>
        <begin position="22"/>
        <end position="228"/>
    </location>
</feature>
<comment type="caution">
    <text evidence="2">The sequence shown here is derived from an EMBL/GenBank/DDBJ whole genome shotgun (WGS) entry which is preliminary data.</text>
</comment>
<reference evidence="2" key="1">
    <citation type="journal article" date="2014" name="Int. J. Syst. Evol. Microbiol.">
        <title>Complete genome sequence of Corynebacterium casei LMG S-19264T (=DSM 44701T), isolated from a smear-ripened cheese.</title>
        <authorList>
            <consortium name="US DOE Joint Genome Institute (JGI-PGF)"/>
            <person name="Walter F."/>
            <person name="Albersmeier A."/>
            <person name="Kalinowski J."/>
            <person name="Ruckert C."/>
        </authorList>
    </citation>
    <scope>NUCLEOTIDE SEQUENCE</scope>
    <source>
        <strain evidence="2">KCTC 12988</strain>
    </source>
</reference>
<dbReference type="AlphaFoldDB" id="A0A918TUV2"/>